<evidence type="ECO:0000313" key="2">
    <source>
        <dbReference type="EMBL" id="TWF40403.1"/>
    </source>
</evidence>
<accession>A0A561PQN7</accession>
<name>A0A561PQN7_9BACT</name>
<reference evidence="2 3" key="1">
    <citation type="submission" date="2019-06" db="EMBL/GenBank/DDBJ databases">
        <title>Sorghum-associated microbial communities from plants grown in Nebraska, USA.</title>
        <authorList>
            <person name="Schachtman D."/>
        </authorList>
    </citation>
    <scope>NUCLEOTIDE SEQUENCE [LARGE SCALE GENOMIC DNA]</scope>
    <source>
        <strain evidence="2 3">1209</strain>
    </source>
</reference>
<gene>
    <name evidence="2" type="ORF">FHW36_10485</name>
</gene>
<dbReference type="AlphaFoldDB" id="A0A561PQN7"/>
<feature type="region of interest" description="Disordered" evidence="1">
    <location>
        <begin position="1"/>
        <end position="30"/>
    </location>
</feature>
<proteinExistence type="predicted"/>
<dbReference type="EMBL" id="VIWO01000004">
    <property type="protein sequence ID" value="TWF40403.1"/>
    <property type="molecule type" value="Genomic_DNA"/>
</dbReference>
<evidence type="ECO:0000313" key="3">
    <source>
        <dbReference type="Proteomes" id="UP000320811"/>
    </source>
</evidence>
<comment type="caution">
    <text evidence="2">The sequence shown here is derived from an EMBL/GenBank/DDBJ whole genome shotgun (WGS) entry which is preliminary data.</text>
</comment>
<dbReference type="Proteomes" id="UP000320811">
    <property type="component" value="Unassembled WGS sequence"/>
</dbReference>
<keyword evidence="3" id="KW-1185">Reference proteome</keyword>
<evidence type="ECO:0000256" key="1">
    <source>
        <dbReference type="SAM" id="MobiDB-lite"/>
    </source>
</evidence>
<feature type="compositionally biased region" description="Polar residues" evidence="1">
    <location>
        <begin position="16"/>
        <end position="25"/>
    </location>
</feature>
<organism evidence="2 3">
    <name type="scientific">Chitinophaga polysaccharea</name>
    <dbReference type="NCBI Taxonomy" id="1293035"/>
    <lineage>
        <taxon>Bacteria</taxon>
        <taxon>Pseudomonadati</taxon>
        <taxon>Bacteroidota</taxon>
        <taxon>Chitinophagia</taxon>
        <taxon>Chitinophagales</taxon>
        <taxon>Chitinophagaceae</taxon>
        <taxon>Chitinophaga</taxon>
    </lineage>
</organism>
<sequence>MFENRTCRAPLKTNERSSPPSTASFSKLEGGIEASKKEGLSAEFVTELRNAIHRESLVMQVN</sequence>
<protein>
    <submittedName>
        <fullName evidence="2">Uncharacterized protein</fullName>
    </submittedName>
</protein>